<evidence type="ECO:0000313" key="3">
    <source>
        <dbReference type="Proteomes" id="UP000295717"/>
    </source>
</evidence>
<dbReference type="RefSeq" id="WP_132977603.1">
    <property type="nucleotide sequence ID" value="NZ_SMAO01000006.1"/>
</dbReference>
<protein>
    <submittedName>
        <fullName evidence="2">Uncharacterized protein</fullName>
    </submittedName>
</protein>
<feature type="region of interest" description="Disordered" evidence="1">
    <location>
        <begin position="34"/>
        <end position="140"/>
    </location>
</feature>
<dbReference type="Proteomes" id="UP000295717">
    <property type="component" value="Unassembled WGS sequence"/>
</dbReference>
<evidence type="ECO:0000313" key="2">
    <source>
        <dbReference type="EMBL" id="TCT20206.1"/>
    </source>
</evidence>
<gene>
    <name evidence="2" type="ORF">EDC35_106133</name>
</gene>
<sequence>MVSSNEICRFSIAAIVGMAFSAAGCAGTEVHQQGSSTAVITQSGAKGSSSTQVTKTPDGQKIVTKSGNSTDVTIQSSKSGSASSGKSTTTVDKDRFTRSTRDCIDCPAPRSSSARNQTLDDSSVEAFRKGIRDRMRPLTP</sequence>
<keyword evidence="3" id="KW-1185">Reference proteome</keyword>
<dbReference type="EMBL" id="SMAO01000006">
    <property type="protein sequence ID" value="TCT20206.1"/>
    <property type="molecule type" value="Genomic_DNA"/>
</dbReference>
<dbReference type="OrthoDB" id="10015409at2"/>
<feature type="compositionally biased region" description="Basic and acidic residues" evidence="1">
    <location>
        <begin position="126"/>
        <end position="140"/>
    </location>
</feature>
<reference evidence="2 3" key="1">
    <citation type="submission" date="2019-03" db="EMBL/GenBank/DDBJ databases">
        <title>Genomic Encyclopedia of Type Strains, Phase IV (KMG-IV): sequencing the most valuable type-strain genomes for metagenomic binning, comparative biology and taxonomic classification.</title>
        <authorList>
            <person name="Goeker M."/>
        </authorList>
    </citation>
    <scope>NUCLEOTIDE SEQUENCE [LARGE SCALE GENOMIC DNA]</scope>
    <source>
        <strain evidence="2 3">DSM 13587</strain>
    </source>
</reference>
<evidence type="ECO:0000256" key="1">
    <source>
        <dbReference type="SAM" id="MobiDB-lite"/>
    </source>
</evidence>
<comment type="caution">
    <text evidence="2">The sequence shown here is derived from an EMBL/GenBank/DDBJ whole genome shotgun (WGS) entry which is preliminary data.</text>
</comment>
<feature type="compositionally biased region" description="Low complexity" evidence="1">
    <location>
        <begin position="76"/>
        <end position="90"/>
    </location>
</feature>
<proteinExistence type="predicted"/>
<accession>A0A4R3MXD4</accession>
<feature type="compositionally biased region" description="Polar residues" evidence="1">
    <location>
        <begin position="110"/>
        <end position="121"/>
    </location>
</feature>
<name>A0A4R3MXD4_9GAMM</name>
<feature type="compositionally biased region" description="Basic and acidic residues" evidence="1">
    <location>
        <begin position="91"/>
        <end position="104"/>
    </location>
</feature>
<feature type="compositionally biased region" description="Polar residues" evidence="1">
    <location>
        <begin position="34"/>
        <end position="75"/>
    </location>
</feature>
<dbReference type="AlphaFoldDB" id="A0A4R3MXD4"/>
<organism evidence="2 3">
    <name type="scientific">Thiobaca trueperi</name>
    <dbReference type="NCBI Taxonomy" id="127458"/>
    <lineage>
        <taxon>Bacteria</taxon>
        <taxon>Pseudomonadati</taxon>
        <taxon>Pseudomonadota</taxon>
        <taxon>Gammaproteobacteria</taxon>
        <taxon>Chromatiales</taxon>
        <taxon>Chromatiaceae</taxon>
        <taxon>Thiobaca</taxon>
    </lineage>
</organism>